<name>A0A9P3PVH7_LYOSH</name>
<dbReference type="Proteomes" id="UP001063166">
    <property type="component" value="Unassembled WGS sequence"/>
</dbReference>
<protein>
    <submittedName>
        <fullName evidence="1">Uncharacterized protein</fullName>
    </submittedName>
</protein>
<evidence type="ECO:0000313" key="1">
    <source>
        <dbReference type="EMBL" id="GLB42017.1"/>
    </source>
</evidence>
<evidence type="ECO:0000313" key="2">
    <source>
        <dbReference type="Proteomes" id="UP001063166"/>
    </source>
</evidence>
<proteinExistence type="predicted"/>
<reference evidence="1" key="1">
    <citation type="submission" date="2022-07" db="EMBL/GenBank/DDBJ databases">
        <title>The genome of Lyophyllum shimeji provides insight into the initial evolution of ectomycorrhizal fungal genome.</title>
        <authorList>
            <person name="Kobayashi Y."/>
            <person name="Shibata T."/>
            <person name="Hirakawa H."/>
            <person name="Shigenobu S."/>
            <person name="Nishiyama T."/>
            <person name="Yamada A."/>
            <person name="Hasebe M."/>
            <person name="Kawaguchi M."/>
        </authorList>
    </citation>
    <scope>NUCLEOTIDE SEQUENCE</scope>
    <source>
        <strain evidence="1">AT787</strain>
    </source>
</reference>
<dbReference type="EMBL" id="BRPK01000011">
    <property type="protein sequence ID" value="GLB42017.1"/>
    <property type="molecule type" value="Genomic_DNA"/>
</dbReference>
<comment type="caution">
    <text evidence="1">The sequence shown here is derived from an EMBL/GenBank/DDBJ whole genome shotgun (WGS) entry which is preliminary data.</text>
</comment>
<keyword evidence="2" id="KW-1185">Reference proteome</keyword>
<dbReference type="AlphaFoldDB" id="A0A9P3PVH7"/>
<sequence>MLLFTQIPSDRISIRGSGDLIMILGQERIIVGIIHFAKEQHTHNQGTQNAAGSSVALVKASKARRFQACSE</sequence>
<gene>
    <name evidence="1" type="ORF">LshimejAT787_1100320</name>
</gene>
<organism evidence="1 2">
    <name type="scientific">Lyophyllum shimeji</name>
    <name type="common">Hon-shimeji</name>
    <name type="synonym">Tricholoma shimeji</name>
    <dbReference type="NCBI Taxonomy" id="47721"/>
    <lineage>
        <taxon>Eukaryota</taxon>
        <taxon>Fungi</taxon>
        <taxon>Dikarya</taxon>
        <taxon>Basidiomycota</taxon>
        <taxon>Agaricomycotina</taxon>
        <taxon>Agaricomycetes</taxon>
        <taxon>Agaricomycetidae</taxon>
        <taxon>Agaricales</taxon>
        <taxon>Tricholomatineae</taxon>
        <taxon>Lyophyllaceae</taxon>
        <taxon>Lyophyllum</taxon>
    </lineage>
</organism>
<accession>A0A9P3PVH7</accession>